<sequence>MNAAATATAAATHELSESLEKDCRLADKQSSPSYYYRPKASSLPTSLTRTIQLVCGENDDEVVPTTIVLQLFSDRIFLSITQLSGKMGSLFVCNVEESIIDNSTTYHISTLLGTGVAGGNNSNIAHQEVSLREVYVRRLAERIGLHARKIAGLGEGSILGGSETGARPIPPLVLGLGLRPNKSGKSVSIESFNAIVDAAMELYEEGWRICHSGSMVGMEGPD</sequence>
<accession>A0ABD3M8K0</accession>
<evidence type="ECO:0000313" key="2">
    <source>
        <dbReference type="Proteomes" id="UP001530293"/>
    </source>
</evidence>
<comment type="caution">
    <text evidence="1">The sequence shown here is derived from an EMBL/GenBank/DDBJ whole genome shotgun (WGS) entry which is preliminary data.</text>
</comment>
<organism evidence="1 2">
    <name type="scientific">Discostella pseudostelligera</name>
    <dbReference type="NCBI Taxonomy" id="259834"/>
    <lineage>
        <taxon>Eukaryota</taxon>
        <taxon>Sar</taxon>
        <taxon>Stramenopiles</taxon>
        <taxon>Ochrophyta</taxon>
        <taxon>Bacillariophyta</taxon>
        <taxon>Coscinodiscophyceae</taxon>
        <taxon>Thalassiosirophycidae</taxon>
        <taxon>Stephanodiscales</taxon>
        <taxon>Stephanodiscaceae</taxon>
        <taxon>Discostella</taxon>
    </lineage>
</organism>
<dbReference type="PANTHER" id="PTHR31051:SF1">
    <property type="entry name" value="PROTEASOME ASSEMBLY CHAPERONE 3"/>
    <property type="match status" value="1"/>
</dbReference>
<dbReference type="InterPro" id="IPR053720">
    <property type="entry name" value="Psm_Assembly_Chaperone"/>
</dbReference>
<evidence type="ECO:0008006" key="3">
    <source>
        <dbReference type="Google" id="ProtNLM"/>
    </source>
</evidence>
<dbReference type="EMBL" id="JALLBG020000234">
    <property type="protein sequence ID" value="KAL3758301.1"/>
    <property type="molecule type" value="Genomic_DNA"/>
</dbReference>
<dbReference type="Gene3D" id="3.30.230.90">
    <property type="match status" value="1"/>
</dbReference>
<dbReference type="PANTHER" id="PTHR31051">
    <property type="entry name" value="PROTEASOME ASSEMBLY CHAPERONE 3"/>
    <property type="match status" value="1"/>
</dbReference>
<dbReference type="AlphaFoldDB" id="A0ABD3M8K0"/>
<dbReference type="Proteomes" id="UP001530293">
    <property type="component" value="Unassembled WGS sequence"/>
</dbReference>
<proteinExistence type="predicted"/>
<dbReference type="InterPro" id="IPR018788">
    <property type="entry name" value="Proteasome_assmbl_chp_3"/>
</dbReference>
<keyword evidence="2" id="KW-1185">Reference proteome</keyword>
<evidence type="ECO:0000313" key="1">
    <source>
        <dbReference type="EMBL" id="KAL3758301.1"/>
    </source>
</evidence>
<protein>
    <recommendedName>
        <fullName evidence="3">Proteasome assembly chaperone 3</fullName>
    </recommendedName>
</protein>
<reference evidence="1 2" key="1">
    <citation type="submission" date="2024-10" db="EMBL/GenBank/DDBJ databases">
        <title>Updated reference genomes for cyclostephanoid diatoms.</title>
        <authorList>
            <person name="Roberts W.R."/>
            <person name="Alverson A.J."/>
        </authorList>
    </citation>
    <scope>NUCLEOTIDE SEQUENCE [LARGE SCALE GENOMIC DNA]</scope>
    <source>
        <strain evidence="1 2">AJA232-27</strain>
    </source>
</reference>
<name>A0ABD3M8K0_9STRA</name>
<gene>
    <name evidence="1" type="ORF">ACHAWU_004266</name>
</gene>